<accession>A0ABD0K5W6</accession>
<evidence type="ECO:0000313" key="1">
    <source>
        <dbReference type="EMBL" id="KAK7482679.1"/>
    </source>
</evidence>
<dbReference type="EMBL" id="JACVVK020000240">
    <property type="protein sequence ID" value="KAK7482679.1"/>
    <property type="molecule type" value="Genomic_DNA"/>
</dbReference>
<comment type="caution">
    <text evidence="1">The sequence shown here is derived from an EMBL/GenBank/DDBJ whole genome shotgun (WGS) entry which is preliminary data.</text>
</comment>
<sequence>MQHRRNPPPSPLTFVYTNRLYSRHARLLLLIDLFANPSALEPLQARGQPPRVSGGDGRVWVPPYPTPGGLIVVDAPWSKHYCCRIPDPCGCT</sequence>
<name>A0ABD0K5W6_9CAEN</name>
<protein>
    <submittedName>
        <fullName evidence="1">Uncharacterized protein</fullName>
    </submittedName>
</protein>
<keyword evidence="2" id="KW-1185">Reference proteome</keyword>
<gene>
    <name evidence="1" type="ORF">BaRGS_00026088</name>
</gene>
<proteinExistence type="predicted"/>
<organism evidence="1 2">
    <name type="scientific">Batillaria attramentaria</name>
    <dbReference type="NCBI Taxonomy" id="370345"/>
    <lineage>
        <taxon>Eukaryota</taxon>
        <taxon>Metazoa</taxon>
        <taxon>Spiralia</taxon>
        <taxon>Lophotrochozoa</taxon>
        <taxon>Mollusca</taxon>
        <taxon>Gastropoda</taxon>
        <taxon>Caenogastropoda</taxon>
        <taxon>Sorbeoconcha</taxon>
        <taxon>Cerithioidea</taxon>
        <taxon>Batillariidae</taxon>
        <taxon>Batillaria</taxon>
    </lineage>
</organism>
<dbReference type="AlphaFoldDB" id="A0ABD0K5W6"/>
<evidence type="ECO:0000313" key="2">
    <source>
        <dbReference type="Proteomes" id="UP001519460"/>
    </source>
</evidence>
<reference evidence="1 2" key="1">
    <citation type="journal article" date="2023" name="Sci. Data">
        <title>Genome assembly of the Korean intertidal mud-creeper Batillaria attramentaria.</title>
        <authorList>
            <person name="Patra A.K."/>
            <person name="Ho P.T."/>
            <person name="Jun S."/>
            <person name="Lee S.J."/>
            <person name="Kim Y."/>
            <person name="Won Y.J."/>
        </authorList>
    </citation>
    <scope>NUCLEOTIDE SEQUENCE [LARGE SCALE GENOMIC DNA]</scope>
    <source>
        <strain evidence="1">Wonlab-2016</strain>
    </source>
</reference>
<dbReference type="Proteomes" id="UP001519460">
    <property type="component" value="Unassembled WGS sequence"/>
</dbReference>